<dbReference type="GO" id="GO:0003824">
    <property type="term" value="F:catalytic activity"/>
    <property type="evidence" value="ECO:0007669"/>
    <property type="project" value="UniProtKB-ARBA"/>
</dbReference>
<keyword evidence="3" id="KW-1185">Reference proteome</keyword>
<accession>A0A2M9ZS09</accession>
<comment type="caution">
    <text evidence="2">The sequence shown here is derived from an EMBL/GenBank/DDBJ whole genome shotgun (WGS) entry which is preliminary data.</text>
</comment>
<dbReference type="EMBL" id="NPDZ01000001">
    <property type="protein sequence ID" value="PJZ74870.1"/>
    <property type="molecule type" value="Genomic_DNA"/>
</dbReference>
<dbReference type="Pfam" id="PF00378">
    <property type="entry name" value="ECH_1"/>
    <property type="match status" value="1"/>
</dbReference>
<dbReference type="GO" id="GO:0006635">
    <property type="term" value="P:fatty acid beta-oxidation"/>
    <property type="evidence" value="ECO:0007669"/>
    <property type="project" value="TreeGrafter"/>
</dbReference>
<name>A0A2M9ZS09_9LEPT</name>
<dbReference type="Gene3D" id="3.90.226.10">
    <property type="entry name" value="2-enoyl-CoA Hydratase, Chain A, domain 1"/>
    <property type="match status" value="1"/>
</dbReference>
<sequence length="259" mass="29246">MNFKRETLDIKGSRVESILIQTNEQNSLTRSSLLEFRAIMEELKNDNSVKAVILGSENEKFFSNGVDASQVAKTPKEDLAEEMGEIVKFFSYLMQFYKPLVAEIGGYAMGGGAVLALACDFRHMLNQKGRLSFTEVFFGLPLPGIFIEKIKLSVSPAFINDMIYGGIYKADEAKQIGFIHEISTTKEELRKITVKKLETITRIPISAFMKTKLSLHHDIVKSIDFHAKILSENFSNVTIQANLMEAMTAFTEQRRPKFI</sequence>
<dbReference type="Proteomes" id="UP000231990">
    <property type="component" value="Unassembled WGS sequence"/>
</dbReference>
<dbReference type="RefSeq" id="WP_100712284.1">
    <property type="nucleotide sequence ID" value="NZ_NPDY01000001.1"/>
</dbReference>
<evidence type="ECO:0000313" key="4">
    <source>
        <dbReference type="Proteomes" id="UP000231990"/>
    </source>
</evidence>
<dbReference type="OrthoDB" id="9807606at2"/>
<gene>
    <name evidence="1" type="ORF">CH360_02195</name>
    <name evidence="2" type="ORF">CH373_02195</name>
</gene>
<dbReference type="InterPro" id="IPR029045">
    <property type="entry name" value="ClpP/crotonase-like_dom_sf"/>
</dbReference>
<protein>
    <submittedName>
        <fullName evidence="2">Enoyl-CoA hydratase</fullName>
    </submittedName>
</protein>
<dbReference type="CDD" id="cd06558">
    <property type="entry name" value="crotonase-like"/>
    <property type="match status" value="1"/>
</dbReference>
<dbReference type="EMBL" id="NPDY01000001">
    <property type="protein sequence ID" value="PJZ71336.1"/>
    <property type="molecule type" value="Genomic_DNA"/>
</dbReference>
<evidence type="ECO:0000313" key="1">
    <source>
        <dbReference type="EMBL" id="PJZ71336.1"/>
    </source>
</evidence>
<dbReference type="AlphaFoldDB" id="A0A2M9ZS09"/>
<organism evidence="2 4">
    <name type="scientific">Leptospira perolatii</name>
    <dbReference type="NCBI Taxonomy" id="2023191"/>
    <lineage>
        <taxon>Bacteria</taxon>
        <taxon>Pseudomonadati</taxon>
        <taxon>Spirochaetota</taxon>
        <taxon>Spirochaetia</taxon>
        <taxon>Leptospirales</taxon>
        <taxon>Leptospiraceae</taxon>
        <taxon>Leptospira</taxon>
    </lineage>
</organism>
<proteinExistence type="predicted"/>
<reference evidence="3 4" key="1">
    <citation type="submission" date="2017-07" db="EMBL/GenBank/DDBJ databases">
        <title>Leptospira spp. isolated from tropical soils.</title>
        <authorList>
            <person name="Thibeaux R."/>
            <person name="Iraola G."/>
            <person name="Ferres I."/>
            <person name="Bierque E."/>
            <person name="Girault D."/>
            <person name="Soupe-Gilbert M.-E."/>
            <person name="Picardeau M."/>
            <person name="Goarant C."/>
        </authorList>
    </citation>
    <scope>NUCLEOTIDE SEQUENCE [LARGE SCALE GENOMIC DNA]</scope>
    <source>
        <strain evidence="2 4">FH1-B-B1</strain>
        <strain evidence="1 3">FH1-B-C1</strain>
    </source>
</reference>
<dbReference type="InterPro" id="IPR001753">
    <property type="entry name" value="Enoyl-CoA_hydra/iso"/>
</dbReference>
<dbReference type="Proteomes" id="UP000231962">
    <property type="component" value="Unassembled WGS sequence"/>
</dbReference>
<evidence type="ECO:0000313" key="3">
    <source>
        <dbReference type="Proteomes" id="UP000231962"/>
    </source>
</evidence>
<dbReference type="PANTHER" id="PTHR11941:SF54">
    <property type="entry name" value="ENOYL-COA HYDRATASE, MITOCHONDRIAL"/>
    <property type="match status" value="1"/>
</dbReference>
<evidence type="ECO:0000313" key="2">
    <source>
        <dbReference type="EMBL" id="PJZ74870.1"/>
    </source>
</evidence>
<dbReference type="PANTHER" id="PTHR11941">
    <property type="entry name" value="ENOYL-COA HYDRATASE-RELATED"/>
    <property type="match status" value="1"/>
</dbReference>
<dbReference type="SUPFAM" id="SSF52096">
    <property type="entry name" value="ClpP/crotonase"/>
    <property type="match status" value="1"/>
</dbReference>